<reference evidence="6" key="1">
    <citation type="submission" date="2019-08" db="EMBL/GenBank/DDBJ databases">
        <title>Phocoena sinus (Vaquita) genome, mPhoSin1, primary haplotype.</title>
        <authorList>
            <person name="Morin P."/>
            <person name="Mountcastle J."/>
            <person name="Fungtammasan C."/>
            <person name="Rhie A."/>
            <person name="Rojas-Bracho L."/>
            <person name="Smith C.R."/>
            <person name="Taylor B.L."/>
            <person name="Gulland F.M.D."/>
            <person name="Musser W."/>
            <person name="Houck M."/>
            <person name="Haase B."/>
            <person name="Paez S."/>
            <person name="Howe K."/>
            <person name="Torrance J."/>
            <person name="Formenti G."/>
            <person name="Phillippy A."/>
            <person name="Ryder O."/>
            <person name="Jarvis E.D."/>
            <person name="Fedrigo O."/>
        </authorList>
    </citation>
    <scope>NUCLEOTIDE SEQUENCE [LARGE SCALE GENOMIC DNA]</scope>
</reference>
<dbReference type="GeneTree" id="ENSGT00940000161010"/>
<evidence type="ECO:0000259" key="5">
    <source>
        <dbReference type="PROSITE" id="PS50119"/>
    </source>
</evidence>
<keyword evidence="2 4" id="KW-0863">Zinc-finger</keyword>
<dbReference type="Ensembl" id="ENSPSNT00000016588.1">
    <property type="protein sequence ID" value="ENSPSNP00000014686.1"/>
    <property type="gene ID" value="ENSPSNG00000010802.1"/>
</dbReference>
<keyword evidence="3" id="KW-0862">Zinc</keyword>
<dbReference type="PANTHER" id="PTHR25465:SF11">
    <property type="entry name" value="TRIPARTITE MOTIF CONTAINING 14"/>
    <property type="match status" value="1"/>
</dbReference>
<dbReference type="AlphaFoldDB" id="A0A8C9C1H0"/>
<dbReference type="SMART" id="SM00336">
    <property type="entry name" value="BBOX"/>
    <property type="match status" value="1"/>
</dbReference>
<evidence type="ECO:0000256" key="4">
    <source>
        <dbReference type="PROSITE-ProRule" id="PRU00024"/>
    </source>
</evidence>
<dbReference type="SUPFAM" id="SSF57845">
    <property type="entry name" value="B-box zinc-binding domain"/>
    <property type="match status" value="1"/>
</dbReference>
<evidence type="ECO:0000313" key="7">
    <source>
        <dbReference type="Proteomes" id="UP000694554"/>
    </source>
</evidence>
<dbReference type="PANTHER" id="PTHR25465">
    <property type="entry name" value="B-BOX DOMAIN CONTAINING"/>
    <property type="match status" value="1"/>
</dbReference>
<evidence type="ECO:0000313" key="6">
    <source>
        <dbReference type="Ensembl" id="ENSPSNP00000014686.1"/>
    </source>
</evidence>
<evidence type="ECO:0000256" key="1">
    <source>
        <dbReference type="ARBA" id="ARBA00022723"/>
    </source>
</evidence>
<dbReference type="PROSITE" id="PS50119">
    <property type="entry name" value="ZF_BBOX"/>
    <property type="match status" value="1"/>
</dbReference>
<sequence>MAGFPLLTEPEDARGWRCPGHGDRVAELLCRRCRRCVCALCLVLGSHRGHPVGLALEEEAARVQKLTQECLKNLTTKKQQQVGNARAESGKTWLTRKFTELRLLLDEEETLTKKLIEKNMQLALQVYREQIESCGEQIVVMNNLSNRVWNISQEPSPVQPLQVMLAADQQMQQQMSLGESCHPVPHSFEPVKSFFKGLVEATQSPLQTPLDVRLKASKSPCDQPWVLCSPSAL</sequence>
<dbReference type="InterPro" id="IPR000315">
    <property type="entry name" value="Znf_B-box"/>
</dbReference>
<dbReference type="GO" id="GO:0008270">
    <property type="term" value="F:zinc ion binding"/>
    <property type="evidence" value="ECO:0007669"/>
    <property type="project" value="UniProtKB-KW"/>
</dbReference>
<keyword evidence="7" id="KW-1185">Reference proteome</keyword>
<feature type="domain" description="B box-type" evidence="5">
    <location>
        <begin position="13"/>
        <end position="52"/>
    </location>
</feature>
<evidence type="ECO:0000256" key="3">
    <source>
        <dbReference type="ARBA" id="ARBA00022833"/>
    </source>
</evidence>
<dbReference type="InterPro" id="IPR051051">
    <property type="entry name" value="E3_ubiq-ligase_TRIM/RNF"/>
</dbReference>
<proteinExistence type="predicted"/>
<dbReference type="Gene3D" id="3.30.160.60">
    <property type="entry name" value="Classic Zinc Finger"/>
    <property type="match status" value="1"/>
</dbReference>
<accession>A0A8C9C1H0</accession>
<organism evidence="6 7">
    <name type="scientific">Phocoena sinus</name>
    <name type="common">Vaquita</name>
    <dbReference type="NCBI Taxonomy" id="42100"/>
    <lineage>
        <taxon>Eukaryota</taxon>
        <taxon>Metazoa</taxon>
        <taxon>Chordata</taxon>
        <taxon>Craniata</taxon>
        <taxon>Vertebrata</taxon>
        <taxon>Euteleostomi</taxon>
        <taxon>Mammalia</taxon>
        <taxon>Eutheria</taxon>
        <taxon>Laurasiatheria</taxon>
        <taxon>Artiodactyla</taxon>
        <taxon>Whippomorpha</taxon>
        <taxon>Cetacea</taxon>
        <taxon>Odontoceti</taxon>
        <taxon>Phocoenidae</taxon>
        <taxon>Phocoena</taxon>
    </lineage>
</organism>
<dbReference type="Proteomes" id="UP000694554">
    <property type="component" value="Chromosome 6"/>
</dbReference>
<keyword evidence="1" id="KW-0479">Metal-binding</keyword>
<evidence type="ECO:0000256" key="2">
    <source>
        <dbReference type="ARBA" id="ARBA00022771"/>
    </source>
</evidence>
<reference evidence="6" key="2">
    <citation type="submission" date="2025-08" db="UniProtKB">
        <authorList>
            <consortium name="Ensembl"/>
        </authorList>
    </citation>
    <scope>IDENTIFICATION</scope>
</reference>
<name>A0A8C9C1H0_PHOSS</name>
<reference evidence="6" key="3">
    <citation type="submission" date="2025-09" db="UniProtKB">
        <authorList>
            <consortium name="Ensembl"/>
        </authorList>
    </citation>
    <scope>IDENTIFICATION</scope>
</reference>
<protein>
    <recommendedName>
        <fullName evidence="5">B box-type domain-containing protein</fullName>
    </recommendedName>
</protein>
<dbReference type="Pfam" id="PF00643">
    <property type="entry name" value="zf-B_box"/>
    <property type="match status" value="1"/>
</dbReference>